<name>A0A8F5VJQ3_METHU</name>
<dbReference type="EMBL" id="CP077107">
    <property type="protein sequence ID" value="QXO94084.1"/>
    <property type="molecule type" value="Genomic_DNA"/>
</dbReference>
<gene>
    <name evidence="2" type="ORF">KSK55_12185</name>
</gene>
<protein>
    <submittedName>
        <fullName evidence="2">Uncharacterized protein</fullName>
    </submittedName>
</protein>
<proteinExistence type="predicted"/>
<dbReference type="AlphaFoldDB" id="A0A8F5VJQ3"/>
<accession>A0A8F5VJQ3</accession>
<dbReference type="Proteomes" id="UP000694228">
    <property type="component" value="Chromosome"/>
</dbReference>
<dbReference type="OrthoDB" id="117391at2157"/>
<organism evidence="2 3">
    <name type="scientific">Methanospirillum hungatei</name>
    <dbReference type="NCBI Taxonomy" id="2203"/>
    <lineage>
        <taxon>Archaea</taxon>
        <taxon>Methanobacteriati</taxon>
        <taxon>Methanobacteriota</taxon>
        <taxon>Stenosarchaea group</taxon>
        <taxon>Methanomicrobia</taxon>
        <taxon>Methanomicrobiales</taxon>
        <taxon>Methanospirillaceae</taxon>
        <taxon>Methanospirillum</taxon>
    </lineage>
</organism>
<reference evidence="2 3" key="1">
    <citation type="submission" date="2021-06" db="EMBL/GenBank/DDBJ databases">
        <title>Complete genome sequence of the secondary alcohol utilizing methanogen Methanospirillum hungatei strain GP1.</title>
        <authorList>
            <person name="Day L.A."/>
            <person name="Costa K.C."/>
        </authorList>
    </citation>
    <scope>NUCLEOTIDE SEQUENCE [LARGE SCALE GENOMIC DNA]</scope>
    <source>
        <strain evidence="2 3">GP1</strain>
    </source>
</reference>
<evidence type="ECO:0000313" key="2">
    <source>
        <dbReference type="EMBL" id="QXO94084.1"/>
    </source>
</evidence>
<feature type="region of interest" description="Disordered" evidence="1">
    <location>
        <begin position="335"/>
        <end position="354"/>
    </location>
</feature>
<evidence type="ECO:0000256" key="1">
    <source>
        <dbReference type="SAM" id="MobiDB-lite"/>
    </source>
</evidence>
<evidence type="ECO:0000313" key="3">
    <source>
        <dbReference type="Proteomes" id="UP000694228"/>
    </source>
</evidence>
<feature type="compositionally biased region" description="Polar residues" evidence="1">
    <location>
        <begin position="338"/>
        <end position="354"/>
    </location>
</feature>
<sequence length="373" mass="39662">MEVILKTKLLMTGLLLCVILSGIVVGDRLPTQVPENQKISISTIIDVVGFVSDSSYMSRTIDSSETPVTTAQLSSGSAADAYPLSTNQVQALAAAKSSTSGLTYSTGTYDNSVILSSLTVPDYMLDDLAFPDIAADDPWWGKTWQSIMNLLDSSSYSKTQDTEYGSIHNSRLIPGESIAIVTFSDSIRTNGGHLMLNKQLDFDSQNKGQGLNNLEVEKVLTYESIDGSFLVGSEEWSLDVAGNYAETDDSIRCVFASAQDSVIPAFCNVVKAKSELINFNSGQVSTKGGIRAVAASSDVPAGLFYQIAVTPVPGSDSGFADGTVKTQFAGSIMEARGTSDSPSATNQWSDKTSVSGGIKNFQKTFGYESGLKI</sequence>